<feature type="transmembrane region" description="Helical" evidence="2">
    <location>
        <begin position="331"/>
        <end position="353"/>
    </location>
</feature>
<dbReference type="InterPro" id="IPR012507">
    <property type="entry name" value="YibE_F"/>
</dbReference>
<feature type="transmembrane region" description="Helical" evidence="2">
    <location>
        <begin position="373"/>
        <end position="397"/>
    </location>
</feature>
<dbReference type="Pfam" id="PF07907">
    <property type="entry name" value="YibE_F"/>
    <property type="match status" value="1"/>
</dbReference>
<dbReference type="PANTHER" id="PTHR41771">
    <property type="entry name" value="MEMBRANE PROTEIN-RELATED"/>
    <property type="match status" value="1"/>
</dbReference>
<feature type="transmembrane region" description="Helical" evidence="2">
    <location>
        <begin position="32"/>
        <end position="53"/>
    </location>
</feature>
<gene>
    <name evidence="3" type="ORF">H9657_11850</name>
</gene>
<name>A0ABR8QEW1_9CELL</name>
<evidence type="ECO:0000313" key="3">
    <source>
        <dbReference type="EMBL" id="MBD7918966.1"/>
    </source>
</evidence>
<keyword evidence="2" id="KW-0812">Transmembrane</keyword>
<sequence length="421" mass="43375">MDTTATDGEGPAHAHTHAHTDLPPSSARRARALLAAVLVPTALLTALGAWWLWPDDAARPPQFATDGPGVSYVRAEVVDVHPGPTDADQATVRLAGGEEVGLQVPGEYVPELAPGVTVRAARMEVAAIAFDPTADPDLMTTQHVFVDFVRGPPLALLGASFVLLVVLVARWRGLAALVGMAVGLGVVAVFTLPALLQGRPAVPVALVTAVAVMFAVLYLAHGVSVRTSTALAGTLVGLVATAGIAAWAGGAAHLTGLSGEYALDLMSVAPDVRLRSVLVCGMVLAGLGVLNDVTITQASAVWELHAARPGRSWRSLYSQGMRIGRDHIASTVYTIVFAYVGAALPLVLLVSLSDRDLLGLLTSGEIAEEVARTLVGSIGLVLAIPVTTALAATFVRLSAVVPAAGGREPVPAADGYSRRDN</sequence>
<evidence type="ECO:0000313" key="4">
    <source>
        <dbReference type="Proteomes" id="UP000604241"/>
    </source>
</evidence>
<feature type="transmembrane region" description="Helical" evidence="2">
    <location>
        <begin position="201"/>
        <end position="220"/>
    </location>
</feature>
<feature type="transmembrane region" description="Helical" evidence="2">
    <location>
        <begin position="232"/>
        <end position="252"/>
    </location>
</feature>
<feature type="transmembrane region" description="Helical" evidence="2">
    <location>
        <begin position="174"/>
        <end position="195"/>
    </location>
</feature>
<feature type="transmembrane region" description="Helical" evidence="2">
    <location>
        <begin position="272"/>
        <end position="290"/>
    </location>
</feature>
<accession>A0ABR8QEW1</accession>
<dbReference type="EMBL" id="JACSQV010000009">
    <property type="protein sequence ID" value="MBD7918966.1"/>
    <property type="molecule type" value="Genomic_DNA"/>
</dbReference>
<evidence type="ECO:0000256" key="1">
    <source>
        <dbReference type="SAM" id="MobiDB-lite"/>
    </source>
</evidence>
<feature type="transmembrane region" description="Helical" evidence="2">
    <location>
        <begin position="148"/>
        <end position="167"/>
    </location>
</feature>
<dbReference type="Proteomes" id="UP000604241">
    <property type="component" value="Unassembled WGS sequence"/>
</dbReference>
<protein>
    <submittedName>
        <fullName evidence="3">YibE/F family protein</fullName>
    </submittedName>
</protein>
<keyword evidence="2" id="KW-1133">Transmembrane helix</keyword>
<evidence type="ECO:0000256" key="2">
    <source>
        <dbReference type="SAM" id="Phobius"/>
    </source>
</evidence>
<keyword evidence="4" id="KW-1185">Reference proteome</keyword>
<organism evidence="3 4">
    <name type="scientific">Cellulomonas avistercoris</name>
    <dbReference type="NCBI Taxonomy" id="2762242"/>
    <lineage>
        <taxon>Bacteria</taxon>
        <taxon>Bacillati</taxon>
        <taxon>Actinomycetota</taxon>
        <taxon>Actinomycetes</taxon>
        <taxon>Micrococcales</taxon>
        <taxon>Cellulomonadaceae</taxon>
        <taxon>Cellulomonas</taxon>
    </lineage>
</organism>
<dbReference type="PANTHER" id="PTHR41771:SF1">
    <property type="entry name" value="MEMBRANE PROTEIN"/>
    <property type="match status" value="1"/>
</dbReference>
<comment type="caution">
    <text evidence="3">The sequence shown here is derived from an EMBL/GenBank/DDBJ whole genome shotgun (WGS) entry which is preliminary data.</text>
</comment>
<keyword evidence="2" id="KW-0472">Membrane</keyword>
<proteinExistence type="predicted"/>
<feature type="region of interest" description="Disordered" evidence="1">
    <location>
        <begin position="1"/>
        <end position="24"/>
    </location>
</feature>
<reference evidence="3 4" key="1">
    <citation type="submission" date="2020-08" db="EMBL/GenBank/DDBJ databases">
        <title>A Genomic Blueprint of the Chicken Gut Microbiome.</title>
        <authorList>
            <person name="Gilroy R."/>
            <person name="Ravi A."/>
            <person name="Getino M."/>
            <person name="Pursley I."/>
            <person name="Horton D.L."/>
            <person name="Alikhan N.-F."/>
            <person name="Baker D."/>
            <person name="Gharbi K."/>
            <person name="Hall N."/>
            <person name="Watson M."/>
            <person name="Adriaenssens E.M."/>
            <person name="Foster-Nyarko E."/>
            <person name="Jarju S."/>
            <person name="Secka A."/>
            <person name="Antonio M."/>
            <person name="Oren A."/>
            <person name="Chaudhuri R."/>
            <person name="La Ragione R.M."/>
            <person name="Hildebrand F."/>
            <person name="Pallen M.J."/>
        </authorList>
    </citation>
    <scope>NUCLEOTIDE SEQUENCE [LARGE SCALE GENOMIC DNA]</scope>
    <source>
        <strain evidence="3 4">Sa3CUA2</strain>
    </source>
</reference>